<comment type="caution">
    <text evidence="2">The sequence shown here is derived from an EMBL/GenBank/DDBJ whole genome shotgun (WGS) entry which is preliminary data.</text>
</comment>
<evidence type="ECO:0000313" key="3">
    <source>
        <dbReference type="Proteomes" id="UP000295543"/>
    </source>
</evidence>
<dbReference type="OrthoDB" id="7008646at2"/>
<accession>A0A4R5U5F1</accession>
<organism evidence="2 3">
    <name type="scientific">Luteimonas terrae</name>
    <dbReference type="NCBI Taxonomy" id="1530191"/>
    <lineage>
        <taxon>Bacteria</taxon>
        <taxon>Pseudomonadati</taxon>
        <taxon>Pseudomonadota</taxon>
        <taxon>Gammaproteobacteria</taxon>
        <taxon>Lysobacterales</taxon>
        <taxon>Lysobacteraceae</taxon>
        <taxon>Luteimonas</taxon>
    </lineage>
</organism>
<feature type="chain" id="PRO_5020538646" description="Adhesin" evidence="1">
    <location>
        <begin position="19"/>
        <end position="203"/>
    </location>
</feature>
<dbReference type="Proteomes" id="UP000295543">
    <property type="component" value="Unassembled WGS sequence"/>
</dbReference>
<gene>
    <name evidence="2" type="ORF">E2F49_15215</name>
</gene>
<dbReference type="EMBL" id="SMTG01000008">
    <property type="protein sequence ID" value="TDK29115.1"/>
    <property type="molecule type" value="Genomic_DNA"/>
</dbReference>
<keyword evidence="1" id="KW-0732">Signal</keyword>
<evidence type="ECO:0000256" key="1">
    <source>
        <dbReference type="SAM" id="SignalP"/>
    </source>
</evidence>
<reference evidence="2 3" key="1">
    <citation type="submission" date="2019-03" db="EMBL/GenBank/DDBJ databases">
        <title>Luteimonas zhaokaii sp.nov., isolated from the rectal contents of Plateau pika in Yushu, Qinghai Province, China.</title>
        <authorList>
            <person name="Zhang G."/>
        </authorList>
    </citation>
    <scope>NUCLEOTIDE SEQUENCE [LARGE SCALE GENOMIC DNA]</scope>
    <source>
        <strain evidence="2 3">THG-MD21</strain>
    </source>
</reference>
<protein>
    <recommendedName>
        <fullName evidence="4">Adhesin</fullName>
    </recommendedName>
</protein>
<sequence>MRVFALSALLGAAAPACADEVSTMLDYLTASRVDGNAFTGASGAIAINLAAGDLNRQTNVRAIAVGTRAIAGTDVRQASRRDLATAPDGASAVIAGNALSGASGIASINQASGAGNASFNAVSLALAQQGIRETDDDGTLSAAFASAGQQHGFEQGGVTTKGRVASVESTALQGFEGVLQLNQVAGSGNDTGNTLAMSIQAGP</sequence>
<evidence type="ECO:0008006" key="4">
    <source>
        <dbReference type="Google" id="ProtNLM"/>
    </source>
</evidence>
<dbReference type="AlphaFoldDB" id="A0A4R5U5F1"/>
<evidence type="ECO:0000313" key="2">
    <source>
        <dbReference type="EMBL" id="TDK29115.1"/>
    </source>
</evidence>
<keyword evidence="3" id="KW-1185">Reference proteome</keyword>
<name>A0A4R5U5F1_9GAMM</name>
<proteinExistence type="predicted"/>
<feature type="signal peptide" evidence="1">
    <location>
        <begin position="1"/>
        <end position="18"/>
    </location>
</feature>